<keyword evidence="1" id="KW-1133">Transmembrane helix</keyword>
<feature type="transmembrane region" description="Helical" evidence="1">
    <location>
        <begin position="287"/>
        <end position="308"/>
    </location>
</feature>
<dbReference type="Proteomes" id="UP000584642">
    <property type="component" value="Unassembled WGS sequence"/>
</dbReference>
<feature type="transmembrane region" description="Helical" evidence="1">
    <location>
        <begin position="40"/>
        <end position="58"/>
    </location>
</feature>
<feature type="transmembrane region" description="Helical" evidence="1">
    <location>
        <begin position="344"/>
        <end position="368"/>
    </location>
</feature>
<feature type="transmembrane region" description="Helical" evidence="1">
    <location>
        <begin position="142"/>
        <end position="159"/>
    </location>
</feature>
<feature type="transmembrane region" description="Helical" evidence="1">
    <location>
        <begin position="205"/>
        <end position="229"/>
    </location>
</feature>
<reference evidence="2 3" key="1">
    <citation type="submission" date="2020-05" db="EMBL/GenBank/DDBJ databases">
        <title>Azospirillum oleiclasticum sp. nov, a nitrogen-fixing and heavy crude oil-emulsifying bacterium isolated from the crude oil of Yumen Oilfield.</title>
        <authorList>
            <person name="Wu D."/>
            <person name="Cai M."/>
            <person name="Zhang X."/>
        </authorList>
    </citation>
    <scope>NUCLEOTIDE SEQUENCE [LARGE SCALE GENOMIC DNA]</scope>
    <source>
        <strain evidence="2 3">ROY-1-1-2</strain>
    </source>
</reference>
<proteinExistence type="predicted"/>
<dbReference type="RefSeq" id="WP_180282488.1">
    <property type="nucleotide sequence ID" value="NZ_JABFDB010000008.1"/>
</dbReference>
<dbReference type="Pfam" id="PF03594">
    <property type="entry name" value="BenE"/>
    <property type="match status" value="1"/>
</dbReference>
<protein>
    <submittedName>
        <fullName evidence="2">Benzoate/H(+) symporter BenE family transporter</fullName>
    </submittedName>
</protein>
<feature type="transmembrane region" description="Helical" evidence="1">
    <location>
        <begin position="314"/>
        <end position="337"/>
    </location>
</feature>
<dbReference type="PANTHER" id="PTHR30199:SF0">
    <property type="entry name" value="INNER MEMBRANE PROTEIN YDCO"/>
    <property type="match status" value="1"/>
</dbReference>
<evidence type="ECO:0000256" key="1">
    <source>
        <dbReference type="SAM" id="Phobius"/>
    </source>
</evidence>
<comment type="caution">
    <text evidence="2">The sequence shown here is derived from an EMBL/GenBank/DDBJ whole genome shotgun (WGS) entry which is preliminary data.</text>
</comment>
<keyword evidence="1" id="KW-0812">Transmembrane</keyword>
<sequence length="386" mass="38120">MRFSVVASAVVATLVGFGGTLALIVSAAHAVGADTAQTASWVTAICLATAAISAILSVRHRIPIIAAWSTPGAALIASSAVGIGMEAATGAFLLAGALIVATAAFRPLGDAVARIPGSIAAAMLAGVLLRFVVAVFEHAQAQPKLVLPLVALFLLVRLASPSAAALAVLGAGVPLALGLGLMGSIPLDASLSTVVLVHPSFEPSILLGLGVPLYLVTMASQNLPGFAVLRAAGYTPPTRSILAVSGLCSVLSAPFGAHTTNLAAITAAICTGPDTHPDASRRWTVGVAYAVCYVVLAAFGASLVTLFAALPVALIATVAGMALVGALSGALSGALAVERDRLAAVLTFAVTASGASFLGIGSAFWGLVAGLTALGLEAGARRVRAA</sequence>
<feature type="transmembrane region" description="Helical" evidence="1">
    <location>
        <begin position="115"/>
        <end position="136"/>
    </location>
</feature>
<name>A0ABX2T8X6_9PROT</name>
<organism evidence="2 3">
    <name type="scientific">Azospirillum oleiclasticum</name>
    <dbReference type="NCBI Taxonomy" id="2735135"/>
    <lineage>
        <taxon>Bacteria</taxon>
        <taxon>Pseudomonadati</taxon>
        <taxon>Pseudomonadota</taxon>
        <taxon>Alphaproteobacteria</taxon>
        <taxon>Rhodospirillales</taxon>
        <taxon>Azospirillaceae</taxon>
        <taxon>Azospirillum</taxon>
    </lineage>
</organism>
<gene>
    <name evidence="2" type="primary">benE</name>
    <name evidence="2" type="ORF">HND93_13500</name>
</gene>
<evidence type="ECO:0000313" key="2">
    <source>
        <dbReference type="EMBL" id="NYZ20728.1"/>
    </source>
</evidence>
<accession>A0ABX2T8X6</accession>
<dbReference type="InterPro" id="IPR004711">
    <property type="entry name" value="Benzoate_Transporter"/>
</dbReference>
<keyword evidence="1" id="KW-0472">Membrane</keyword>
<dbReference type="PANTHER" id="PTHR30199">
    <property type="entry name" value="MFS FAMILY TRANSPORTER, PREDICTED SUBSTRATE BENZOATE"/>
    <property type="match status" value="1"/>
</dbReference>
<keyword evidence="3" id="KW-1185">Reference proteome</keyword>
<dbReference type="EMBL" id="JABFDB010000008">
    <property type="protein sequence ID" value="NYZ20728.1"/>
    <property type="molecule type" value="Genomic_DNA"/>
</dbReference>
<evidence type="ECO:0000313" key="3">
    <source>
        <dbReference type="Proteomes" id="UP000584642"/>
    </source>
</evidence>
<dbReference type="NCBIfam" id="TIGR00843">
    <property type="entry name" value="benE"/>
    <property type="match status" value="1"/>
</dbReference>